<evidence type="ECO:0000256" key="2">
    <source>
        <dbReference type="ARBA" id="ARBA00022840"/>
    </source>
</evidence>
<organism evidence="6 7">
    <name type="scientific">Meripilus lineatus</name>
    <dbReference type="NCBI Taxonomy" id="2056292"/>
    <lineage>
        <taxon>Eukaryota</taxon>
        <taxon>Fungi</taxon>
        <taxon>Dikarya</taxon>
        <taxon>Basidiomycota</taxon>
        <taxon>Agaricomycotina</taxon>
        <taxon>Agaricomycetes</taxon>
        <taxon>Polyporales</taxon>
        <taxon>Meripilaceae</taxon>
        <taxon>Meripilus</taxon>
    </lineage>
</organism>
<evidence type="ECO:0000256" key="1">
    <source>
        <dbReference type="ARBA" id="ARBA00022741"/>
    </source>
</evidence>
<dbReference type="InterPro" id="IPR011009">
    <property type="entry name" value="Kinase-like_dom_sf"/>
</dbReference>
<dbReference type="InterPro" id="IPR001245">
    <property type="entry name" value="Ser-Thr/Tyr_kinase_cat_dom"/>
</dbReference>
<keyword evidence="2 3" id="KW-0067">ATP-binding</keyword>
<dbReference type="EMBL" id="JANAWD010000434">
    <property type="protein sequence ID" value="KAJ3479518.1"/>
    <property type="molecule type" value="Genomic_DNA"/>
</dbReference>
<sequence length="343" mass="37409">MVPPSFFLAAIPDAPDDALPGIVDLKGDAAANFLSHIYDTCHRVSPLTRYTSRGVVKGLPYREIVKLTQRFEGVPAAVILSVHESPDPGILGQGSYGRVLLGTFQSQDVAIKVPNRRCSRKAILKEFAFGFLLCHPHVLRSLGIIDTPLPRIITSRMINGHIGEYLRVSDSGLKDMCRLVTEIADALAYMHGLKIVHGDLRVPNILIDSGGHVRIGDFGKSGFDGSTAPSSGGELIGAAGYLAPELVDPEAFELPDPVRPSLRSDMFAFGSTVYEIFEGKPPFSRLNNVQIAVRISHRKRCSRPRAIPEGLWELISCCWEHDPSTRPDAETVHDRSRTLVGGA</sequence>
<feature type="region of interest" description="Disordered" evidence="4">
    <location>
        <begin position="324"/>
        <end position="343"/>
    </location>
</feature>
<evidence type="ECO:0000313" key="7">
    <source>
        <dbReference type="Proteomes" id="UP001212997"/>
    </source>
</evidence>
<name>A0AAD5YBG3_9APHY</name>
<evidence type="ECO:0000313" key="6">
    <source>
        <dbReference type="EMBL" id="KAJ3479518.1"/>
    </source>
</evidence>
<dbReference type="GO" id="GO:0004674">
    <property type="term" value="F:protein serine/threonine kinase activity"/>
    <property type="evidence" value="ECO:0007669"/>
    <property type="project" value="TreeGrafter"/>
</dbReference>
<evidence type="ECO:0000256" key="4">
    <source>
        <dbReference type="SAM" id="MobiDB-lite"/>
    </source>
</evidence>
<dbReference type="PANTHER" id="PTHR44329:SF298">
    <property type="entry name" value="MIXED LINEAGE KINASE DOMAIN-LIKE PROTEIN"/>
    <property type="match status" value="1"/>
</dbReference>
<feature type="binding site" evidence="3">
    <location>
        <position position="112"/>
    </location>
    <ligand>
        <name>ATP</name>
        <dbReference type="ChEBI" id="CHEBI:30616"/>
    </ligand>
</feature>
<comment type="caution">
    <text evidence="6">The sequence shown here is derived from an EMBL/GenBank/DDBJ whole genome shotgun (WGS) entry which is preliminary data.</text>
</comment>
<evidence type="ECO:0000256" key="3">
    <source>
        <dbReference type="PROSITE-ProRule" id="PRU10141"/>
    </source>
</evidence>
<dbReference type="InterPro" id="IPR051681">
    <property type="entry name" value="Ser/Thr_Kinases-Pseudokinases"/>
</dbReference>
<dbReference type="Pfam" id="PF07714">
    <property type="entry name" value="PK_Tyr_Ser-Thr"/>
    <property type="match status" value="1"/>
</dbReference>
<dbReference type="GO" id="GO:0005524">
    <property type="term" value="F:ATP binding"/>
    <property type="evidence" value="ECO:0007669"/>
    <property type="project" value="UniProtKB-UniRule"/>
</dbReference>
<feature type="compositionally biased region" description="Basic and acidic residues" evidence="4">
    <location>
        <begin position="324"/>
        <end position="337"/>
    </location>
</feature>
<dbReference type="InterPro" id="IPR017441">
    <property type="entry name" value="Protein_kinase_ATP_BS"/>
</dbReference>
<accession>A0AAD5YBG3</accession>
<dbReference type="InterPro" id="IPR000719">
    <property type="entry name" value="Prot_kinase_dom"/>
</dbReference>
<gene>
    <name evidence="6" type="ORF">NLI96_g9007</name>
</gene>
<dbReference type="Proteomes" id="UP001212997">
    <property type="component" value="Unassembled WGS sequence"/>
</dbReference>
<dbReference type="PROSITE" id="PS00107">
    <property type="entry name" value="PROTEIN_KINASE_ATP"/>
    <property type="match status" value="1"/>
</dbReference>
<dbReference type="Gene3D" id="3.30.200.20">
    <property type="entry name" value="Phosphorylase Kinase, domain 1"/>
    <property type="match status" value="1"/>
</dbReference>
<dbReference type="AlphaFoldDB" id="A0AAD5YBG3"/>
<dbReference type="Gene3D" id="1.10.510.10">
    <property type="entry name" value="Transferase(Phosphotransferase) domain 1"/>
    <property type="match status" value="1"/>
</dbReference>
<keyword evidence="7" id="KW-1185">Reference proteome</keyword>
<dbReference type="PROSITE" id="PS50011">
    <property type="entry name" value="PROTEIN_KINASE_DOM"/>
    <property type="match status" value="1"/>
</dbReference>
<dbReference type="SUPFAM" id="SSF56112">
    <property type="entry name" value="Protein kinase-like (PK-like)"/>
    <property type="match status" value="1"/>
</dbReference>
<feature type="domain" description="Protein kinase" evidence="5">
    <location>
        <begin position="85"/>
        <end position="339"/>
    </location>
</feature>
<reference evidence="6" key="1">
    <citation type="submission" date="2022-07" db="EMBL/GenBank/DDBJ databases">
        <title>Genome Sequence of Physisporinus lineatus.</title>
        <authorList>
            <person name="Buettner E."/>
        </authorList>
    </citation>
    <scope>NUCLEOTIDE SEQUENCE</scope>
    <source>
        <strain evidence="6">VT162</strain>
    </source>
</reference>
<dbReference type="PANTHER" id="PTHR44329">
    <property type="entry name" value="SERINE/THREONINE-PROTEIN KINASE TNNI3K-RELATED"/>
    <property type="match status" value="1"/>
</dbReference>
<evidence type="ECO:0000259" key="5">
    <source>
        <dbReference type="PROSITE" id="PS50011"/>
    </source>
</evidence>
<proteinExistence type="predicted"/>
<keyword evidence="1 3" id="KW-0547">Nucleotide-binding</keyword>
<protein>
    <recommendedName>
        <fullName evidence="5">Protein kinase domain-containing protein</fullName>
    </recommendedName>
</protein>